<organism evidence="8 9">
    <name type="scientific">Paraburkholderia caribensis MBA4</name>
    <dbReference type="NCBI Taxonomy" id="1323664"/>
    <lineage>
        <taxon>Bacteria</taxon>
        <taxon>Pseudomonadati</taxon>
        <taxon>Pseudomonadota</taxon>
        <taxon>Betaproteobacteria</taxon>
        <taxon>Burkholderiales</taxon>
        <taxon>Burkholderiaceae</taxon>
        <taxon>Paraburkholderia</taxon>
    </lineage>
</organism>
<dbReference type="GO" id="GO:0007165">
    <property type="term" value="P:signal transduction"/>
    <property type="evidence" value="ECO:0007669"/>
    <property type="project" value="UniProtKB-KW"/>
</dbReference>
<dbReference type="KEGG" id="bcai:K788_0000447"/>
<dbReference type="Pfam" id="PF00015">
    <property type="entry name" value="MCPsignal"/>
    <property type="match status" value="1"/>
</dbReference>
<dbReference type="GO" id="GO:0004888">
    <property type="term" value="F:transmembrane signaling receptor activity"/>
    <property type="evidence" value="ECO:0007669"/>
    <property type="project" value="InterPro"/>
</dbReference>
<proteinExistence type="inferred from homology"/>
<dbReference type="PROSITE" id="PS50885">
    <property type="entry name" value="HAMP"/>
    <property type="match status" value="1"/>
</dbReference>
<evidence type="ECO:0000256" key="1">
    <source>
        <dbReference type="ARBA" id="ARBA00004370"/>
    </source>
</evidence>
<comment type="similarity">
    <text evidence="3">Belongs to the methyl-accepting chemotaxis (MCP) protein family.</text>
</comment>
<keyword evidence="5" id="KW-0812">Transmembrane</keyword>
<dbReference type="CDD" id="cd06225">
    <property type="entry name" value="HAMP"/>
    <property type="match status" value="1"/>
</dbReference>
<dbReference type="GO" id="GO:0005886">
    <property type="term" value="C:plasma membrane"/>
    <property type="evidence" value="ECO:0007669"/>
    <property type="project" value="TreeGrafter"/>
</dbReference>
<dbReference type="Pfam" id="PF00672">
    <property type="entry name" value="HAMP"/>
    <property type="match status" value="1"/>
</dbReference>
<keyword evidence="2" id="KW-0488">Methylation</keyword>
<dbReference type="InterPro" id="IPR024478">
    <property type="entry name" value="HlyB_4HB_MCP"/>
</dbReference>
<name>A0A0N7JV85_9BURK</name>
<feature type="transmembrane region" description="Helical" evidence="5">
    <location>
        <begin position="9"/>
        <end position="29"/>
    </location>
</feature>
<dbReference type="Pfam" id="PF12729">
    <property type="entry name" value="4HB_MCP_1"/>
    <property type="match status" value="1"/>
</dbReference>
<comment type="subcellular location">
    <subcellularLocation>
        <location evidence="1">Membrane</location>
    </subcellularLocation>
</comment>
<keyword evidence="4" id="KW-0807">Transducer</keyword>
<feature type="domain" description="Methyl-accepting transducer" evidence="6">
    <location>
        <begin position="271"/>
        <end position="500"/>
    </location>
</feature>
<dbReference type="FunFam" id="1.10.287.950:FF:000001">
    <property type="entry name" value="Methyl-accepting chemotaxis sensory transducer"/>
    <property type="match status" value="1"/>
</dbReference>
<dbReference type="GO" id="GO:0006935">
    <property type="term" value="P:chemotaxis"/>
    <property type="evidence" value="ECO:0007669"/>
    <property type="project" value="InterPro"/>
</dbReference>
<dbReference type="SMART" id="SM00304">
    <property type="entry name" value="HAMP"/>
    <property type="match status" value="1"/>
</dbReference>
<evidence type="ECO:0000256" key="5">
    <source>
        <dbReference type="SAM" id="Phobius"/>
    </source>
</evidence>
<dbReference type="InterPro" id="IPR004090">
    <property type="entry name" value="Chemotax_Me-accpt_rcpt"/>
</dbReference>
<dbReference type="CDD" id="cd11386">
    <property type="entry name" value="MCP_signal"/>
    <property type="match status" value="1"/>
</dbReference>
<dbReference type="PRINTS" id="PR00260">
    <property type="entry name" value="CHEMTRNSDUCR"/>
</dbReference>
<evidence type="ECO:0000313" key="9">
    <source>
        <dbReference type="Proteomes" id="UP000019146"/>
    </source>
</evidence>
<dbReference type="Gene3D" id="1.10.287.950">
    <property type="entry name" value="Methyl-accepting chemotaxis protein"/>
    <property type="match status" value="1"/>
</dbReference>
<reference evidence="8 9" key="1">
    <citation type="journal article" date="2014" name="Genome Announc.">
        <title>Draft Genome Sequence of the Haloacid-Degrading Burkholderia caribensis Strain MBA4.</title>
        <authorList>
            <person name="Pan Y."/>
            <person name="Kong K.F."/>
            <person name="Tsang J.S."/>
        </authorList>
    </citation>
    <scope>NUCLEOTIDE SEQUENCE [LARGE SCALE GENOMIC DNA]</scope>
    <source>
        <strain evidence="8 9">MBA4</strain>
    </source>
</reference>
<dbReference type="GeneID" id="69972220"/>
<dbReference type="PANTHER" id="PTHR43531:SF14">
    <property type="entry name" value="METHYL-ACCEPTING CHEMOTAXIS PROTEIN I-RELATED"/>
    <property type="match status" value="1"/>
</dbReference>
<evidence type="ECO:0000256" key="4">
    <source>
        <dbReference type="PROSITE-ProRule" id="PRU00284"/>
    </source>
</evidence>
<sequence>MSFTISKRLAITLGLAVTATIFVGMFGIFQLKVAQARFEEFQDDITQAVDHLNQAVTPFFKLRLQEYRFAVTEPIARPLLRSQMKENEDLIASILNRYEKEDVNTDDGQDGELLKRDRVAFVALLQMQEKYLNFLEQDDVKAAYAMQGDDGLLRATSLAFEGALERHVKYNVDRGVRSRMENAQSYRRSIAILSAVIIGAALIAGLLGIRLQRAIRVSLTSIRDVIERARSNLDLTGKVAISRMDEIGQTADAFNGLQERVHDALVQVERSASSVASASREIASGNADLSARTEQQAASLEETAASMTQLTETVRQNAESATQASALATSAVRLADAGNVSVNALIEAIQKISDGSAKISDITGVIEGIAFQTNILALNAAVEAARAGEQGRGFAVVASEVRLLAQRSSTAAKEIKALIESSATSVQEGTVCAGDAGKTIDEVRLAIERVSQIVSEMAIASEEQHTGIEQIGRAVVHMDEVTQQNAALVEQAAAAAQSLEQQACVLSHAVSQFRVSSDTEIIL</sequence>
<accession>A0A0N7JV85</accession>
<evidence type="ECO:0000259" key="7">
    <source>
        <dbReference type="PROSITE" id="PS50885"/>
    </source>
</evidence>
<dbReference type="InterPro" id="IPR004089">
    <property type="entry name" value="MCPsignal_dom"/>
</dbReference>
<dbReference type="Proteomes" id="UP000019146">
    <property type="component" value="Chromosome 2"/>
</dbReference>
<dbReference type="SUPFAM" id="SSF58104">
    <property type="entry name" value="Methyl-accepting chemotaxis protein (MCP) signaling domain"/>
    <property type="match status" value="1"/>
</dbReference>
<dbReference type="AlphaFoldDB" id="A0A0N7JV85"/>
<dbReference type="SMART" id="SM00283">
    <property type="entry name" value="MA"/>
    <property type="match status" value="1"/>
</dbReference>
<dbReference type="RefSeq" id="WP_035998078.1">
    <property type="nucleotide sequence ID" value="NZ_CP012747.1"/>
</dbReference>
<protein>
    <submittedName>
        <fullName evidence="8">Methyl-accepting chemotaxis protein I serine chemoreceptor protein</fullName>
    </submittedName>
</protein>
<evidence type="ECO:0000256" key="2">
    <source>
        <dbReference type="ARBA" id="ARBA00022481"/>
    </source>
</evidence>
<dbReference type="InterPro" id="IPR051310">
    <property type="entry name" value="MCP_chemotaxis"/>
</dbReference>
<feature type="domain" description="HAMP" evidence="7">
    <location>
        <begin position="213"/>
        <end position="266"/>
    </location>
</feature>
<gene>
    <name evidence="8" type="ORF">K788_0000447</name>
</gene>
<dbReference type="PANTHER" id="PTHR43531">
    <property type="entry name" value="PROTEIN ICFG"/>
    <property type="match status" value="1"/>
</dbReference>
<dbReference type="EMBL" id="CP012747">
    <property type="protein sequence ID" value="ALL68509.1"/>
    <property type="molecule type" value="Genomic_DNA"/>
</dbReference>
<dbReference type="InterPro" id="IPR003660">
    <property type="entry name" value="HAMP_dom"/>
</dbReference>
<evidence type="ECO:0000313" key="8">
    <source>
        <dbReference type="EMBL" id="ALL68509.1"/>
    </source>
</evidence>
<evidence type="ECO:0000259" key="6">
    <source>
        <dbReference type="PROSITE" id="PS50111"/>
    </source>
</evidence>
<keyword evidence="5" id="KW-0472">Membrane</keyword>
<dbReference type="PROSITE" id="PS50111">
    <property type="entry name" value="CHEMOTAXIS_TRANSDUC_2"/>
    <property type="match status" value="1"/>
</dbReference>
<keyword evidence="8" id="KW-0675">Receptor</keyword>
<feature type="transmembrane region" description="Helical" evidence="5">
    <location>
        <begin position="190"/>
        <end position="209"/>
    </location>
</feature>
<evidence type="ECO:0000256" key="3">
    <source>
        <dbReference type="ARBA" id="ARBA00029447"/>
    </source>
</evidence>
<keyword evidence="5" id="KW-1133">Transmembrane helix</keyword>